<reference evidence="6" key="4">
    <citation type="submission" date="2017-01" db="EMBL/GenBank/DDBJ databases">
        <authorList>
            <person name="Mah S.A."/>
            <person name="Swanson W.J."/>
            <person name="Moy G.W."/>
            <person name="Vacquier V.D."/>
        </authorList>
    </citation>
    <scope>NUCLEOTIDE SEQUENCE [LARGE SCALE GENOMIC DNA]</scope>
    <source>
        <strain evidence="6">129</strain>
    </source>
</reference>
<dbReference type="AlphaFoldDB" id="A0A099P5B9"/>
<evidence type="ECO:0000256" key="3">
    <source>
        <dbReference type="ARBA" id="ARBA00023274"/>
    </source>
</evidence>
<evidence type="ECO:0000313" key="9">
    <source>
        <dbReference type="Proteomes" id="UP000189274"/>
    </source>
</evidence>
<evidence type="ECO:0000313" key="5">
    <source>
        <dbReference type="EMBL" id="KGK39439.1"/>
    </source>
</evidence>
<keyword evidence="3" id="KW-0687">Ribonucleoprotein</keyword>
<organism evidence="5 8">
    <name type="scientific">Pichia kudriavzevii</name>
    <name type="common">Yeast</name>
    <name type="synonym">Issatchenkia orientalis</name>
    <dbReference type="NCBI Taxonomy" id="4909"/>
    <lineage>
        <taxon>Eukaryota</taxon>
        <taxon>Fungi</taxon>
        <taxon>Dikarya</taxon>
        <taxon>Ascomycota</taxon>
        <taxon>Saccharomycotina</taxon>
        <taxon>Pichiomycetes</taxon>
        <taxon>Pichiales</taxon>
        <taxon>Pichiaceae</taxon>
        <taxon>Pichia</taxon>
    </lineage>
</organism>
<evidence type="ECO:0000313" key="7">
    <source>
        <dbReference type="EMBL" id="OUT20955.1"/>
    </source>
</evidence>
<dbReference type="GO" id="GO:0070124">
    <property type="term" value="P:mitochondrial translational initiation"/>
    <property type="evidence" value="ECO:0007669"/>
    <property type="project" value="TreeGrafter"/>
</dbReference>
<dbReference type="EMBL" id="MQVM01000002">
    <property type="protein sequence ID" value="ONH77355.1"/>
    <property type="molecule type" value="Genomic_DNA"/>
</dbReference>
<dbReference type="eggNOG" id="ENOG502SYGP">
    <property type="taxonomic scope" value="Eukaryota"/>
</dbReference>
<dbReference type="GO" id="GO:0005763">
    <property type="term" value="C:mitochondrial small ribosomal subunit"/>
    <property type="evidence" value="ECO:0007669"/>
    <property type="project" value="TreeGrafter"/>
</dbReference>
<dbReference type="VEuPathDB" id="FungiDB:C5L36_0B08800"/>
<proteinExistence type="inferred from homology"/>
<dbReference type="Proteomes" id="UP000189274">
    <property type="component" value="Unassembled WGS sequence"/>
</dbReference>
<dbReference type="Proteomes" id="UP000249293">
    <property type="component" value="Chromosome 2"/>
</dbReference>
<evidence type="ECO:0000256" key="1">
    <source>
        <dbReference type="ARBA" id="ARBA00006640"/>
    </source>
</evidence>
<dbReference type="EMBL" id="NHMM01000006">
    <property type="protein sequence ID" value="OUT20955.1"/>
    <property type="molecule type" value="Genomic_DNA"/>
</dbReference>
<name>A0A099P5B9_PICKU</name>
<evidence type="ECO:0000256" key="2">
    <source>
        <dbReference type="ARBA" id="ARBA00022980"/>
    </source>
</evidence>
<protein>
    <recommendedName>
        <fullName evidence="12">Ribosomal protein S21</fullName>
    </recommendedName>
</protein>
<reference evidence="8" key="1">
    <citation type="journal article" date="2014" name="Microb. Cell Fact.">
        <title>Exploiting Issatchenkia orientalis SD108 for succinic acid production.</title>
        <authorList>
            <person name="Xiao H."/>
            <person name="Shao Z."/>
            <person name="Jiang Y."/>
            <person name="Dole S."/>
            <person name="Zhao H."/>
        </authorList>
    </citation>
    <scope>NUCLEOTIDE SEQUENCE [LARGE SCALE GENOMIC DNA]</scope>
    <source>
        <strain evidence="8">SD108</strain>
    </source>
</reference>
<evidence type="ECO:0000313" key="8">
    <source>
        <dbReference type="Proteomes" id="UP000029867"/>
    </source>
</evidence>
<dbReference type="EMBL" id="JQFK01000009">
    <property type="protein sequence ID" value="KGK39439.1"/>
    <property type="molecule type" value="Genomic_DNA"/>
</dbReference>
<reference evidence="9" key="3">
    <citation type="journal article" date="2017" name="Genome Announc.">
        <title>Genome sequences of Cyberlindnera fabianii 65, Pichia kudriavzevii 129, and Saccharomyces cerevisiae 131 isolated from fermented masau fruits in Zimbabwe.</title>
        <authorList>
            <person name="van Rijswijck I.M.H."/>
            <person name="Derks M.F.L."/>
            <person name="Abee T."/>
            <person name="de Ridder D."/>
            <person name="Smid E.J."/>
        </authorList>
    </citation>
    <scope>NUCLEOTIDE SEQUENCE [LARGE SCALE GENOMIC DNA]</scope>
    <source>
        <strain evidence="9">129</strain>
    </source>
</reference>
<reference evidence="7 10" key="5">
    <citation type="submission" date="2017-05" db="EMBL/GenBank/DDBJ databases">
        <title>The Genome Sequence of Candida krusei Ckrusei653.</title>
        <authorList>
            <person name="Cuomo C."/>
            <person name="Forche A."/>
            <person name="Young S."/>
            <person name="Abouelleil A."/>
            <person name="Cao P."/>
            <person name="Chapman S."/>
            <person name="Cusick C."/>
            <person name="Shea T."/>
            <person name="Nusbaum C."/>
            <person name="Birren B."/>
        </authorList>
    </citation>
    <scope>NUCLEOTIDE SEQUENCE [LARGE SCALE GENOMIC DNA]</scope>
    <source>
        <strain evidence="7 10">Ckrusei653</strain>
    </source>
</reference>
<dbReference type="InterPro" id="IPR001911">
    <property type="entry name" value="Ribosomal_bS21"/>
</dbReference>
<evidence type="ECO:0000313" key="4">
    <source>
        <dbReference type="EMBL" id="AWU75637.1"/>
    </source>
</evidence>
<dbReference type="Pfam" id="PF01165">
    <property type="entry name" value="Ribosomal_S21"/>
    <property type="match status" value="1"/>
</dbReference>
<keyword evidence="2" id="KW-0689">Ribosomal protein</keyword>
<sequence>MFLRQPLAAQRLVRSSFLQSFRFQSTSNTATTVEAVNSVTSKRAIKDTGIADAMYNAKSGSLSKNRFLRSKEANEKVFNDPFVFASSFIVPDKLAGRTVNVQHKDLSRAISQLDMLVKNNKLREISQSQRFFVKPNKRRLAKKVANRKKIFESGIAKLFSVVRDAVRKGY</sequence>
<reference evidence="5" key="2">
    <citation type="submission" date="2014-08" db="EMBL/GenBank/DDBJ databases">
        <title>Exploiting Issatchenkia orientalis SD108 for Succinic Acid Production.</title>
        <authorList>
            <person name="Xiao H."/>
            <person name="Shao Z."/>
            <person name="Jiang Y."/>
            <person name="Dole S."/>
            <person name="Zhao H."/>
        </authorList>
    </citation>
    <scope>NUCLEOTIDE SEQUENCE [LARGE SCALE GENOMIC DNA]</scope>
    <source>
        <strain evidence="5">SD108</strain>
    </source>
</reference>
<evidence type="ECO:0000313" key="10">
    <source>
        <dbReference type="Proteomes" id="UP000195871"/>
    </source>
</evidence>
<dbReference type="Proteomes" id="UP000195871">
    <property type="component" value="Unassembled WGS sequence"/>
</dbReference>
<dbReference type="STRING" id="4909.A0A099P5B9"/>
<comment type="similarity">
    <text evidence="1">Belongs to the bacterial ribosomal protein bS21 family.</text>
</comment>
<dbReference type="EMBL" id="CP028774">
    <property type="protein sequence ID" value="AWU75637.1"/>
    <property type="molecule type" value="Genomic_DNA"/>
</dbReference>
<evidence type="ECO:0000313" key="6">
    <source>
        <dbReference type="EMBL" id="ONH77355.1"/>
    </source>
</evidence>
<dbReference type="PANTHER" id="PTHR41237">
    <property type="entry name" value="37S RIBOSOMAL PROTEIN MRP21, MITOCHONDRIAL"/>
    <property type="match status" value="1"/>
</dbReference>
<dbReference type="InterPro" id="IPR052837">
    <property type="entry name" value="Mitoribosomal_bS21"/>
</dbReference>
<accession>A0A099P5B9</accession>
<dbReference type="OrthoDB" id="2501249at2759"/>
<evidence type="ECO:0008006" key="12">
    <source>
        <dbReference type="Google" id="ProtNLM"/>
    </source>
</evidence>
<keyword evidence="11" id="KW-1185">Reference proteome</keyword>
<reference evidence="4 11" key="6">
    <citation type="submission" date="2018-06" db="EMBL/GenBank/DDBJ databases">
        <title>Population genomics shows no distinction between pathogenic Candida krusei and environmental Pichia kudriavzevii: One species, four names.</title>
        <authorList>
            <person name="Douglass A.P."/>
            <person name="Offei B."/>
            <person name="Braun-Galleani S."/>
            <person name="Coughlan A.Y."/>
            <person name="Martos A."/>
            <person name="Ortiz-Merino R.A."/>
            <person name="Byrne K.P."/>
            <person name="Wolfe K.H."/>
        </authorList>
    </citation>
    <scope>NUCLEOTIDE SEQUENCE [LARGE SCALE GENOMIC DNA]</scope>
    <source>
        <strain evidence="4 11">CBS573</strain>
    </source>
</reference>
<dbReference type="Proteomes" id="UP000029867">
    <property type="component" value="Unassembled WGS sequence"/>
</dbReference>
<dbReference type="HOGENOM" id="CLU_1570851_0_0_1"/>
<evidence type="ECO:0000313" key="11">
    <source>
        <dbReference type="Proteomes" id="UP000249293"/>
    </source>
</evidence>
<dbReference type="GO" id="GO:0003735">
    <property type="term" value="F:structural constituent of ribosome"/>
    <property type="evidence" value="ECO:0007669"/>
    <property type="project" value="InterPro"/>
</dbReference>
<gene>
    <name evidence="6" type="ORF">BOH78_0385</name>
    <name evidence="4" type="ORF">C5L36_0B08800</name>
    <name evidence="7" type="ORF">CAS74_003951</name>
    <name evidence="5" type="ORF">JL09_g1396</name>
</gene>
<dbReference type="PANTHER" id="PTHR41237:SF1">
    <property type="entry name" value="SMALL RIBOSOMAL SUBUNIT PROTEIN BS21M"/>
    <property type="match status" value="1"/>
</dbReference>